<evidence type="ECO:0000256" key="1">
    <source>
        <dbReference type="ARBA" id="ARBA00004651"/>
    </source>
</evidence>
<evidence type="ECO:0000256" key="5">
    <source>
        <dbReference type="ARBA" id="ARBA00022989"/>
    </source>
</evidence>
<keyword evidence="10" id="KW-1185">Reference proteome</keyword>
<organism evidence="9 10">
    <name type="scientific">Rubrivivax rivuli</name>
    <dbReference type="NCBI Taxonomy" id="1862385"/>
    <lineage>
        <taxon>Bacteria</taxon>
        <taxon>Pseudomonadati</taxon>
        <taxon>Pseudomonadota</taxon>
        <taxon>Betaproteobacteria</taxon>
        <taxon>Burkholderiales</taxon>
        <taxon>Sphaerotilaceae</taxon>
        <taxon>Rubrivivax</taxon>
    </lineage>
</organism>
<keyword evidence="6 7" id="KW-0472">Membrane</keyword>
<evidence type="ECO:0000256" key="4">
    <source>
        <dbReference type="ARBA" id="ARBA00022692"/>
    </source>
</evidence>
<dbReference type="GO" id="GO:0055085">
    <property type="term" value="P:transmembrane transport"/>
    <property type="evidence" value="ECO:0007669"/>
    <property type="project" value="InterPro"/>
</dbReference>
<dbReference type="InterPro" id="IPR035906">
    <property type="entry name" value="MetI-like_sf"/>
</dbReference>
<feature type="domain" description="ABC transmembrane type-1" evidence="8">
    <location>
        <begin position="75"/>
        <end position="264"/>
    </location>
</feature>
<evidence type="ECO:0000256" key="7">
    <source>
        <dbReference type="RuleBase" id="RU363032"/>
    </source>
</evidence>
<dbReference type="PANTHER" id="PTHR43744">
    <property type="entry name" value="ABC TRANSPORTER PERMEASE PROTEIN MG189-RELATED-RELATED"/>
    <property type="match status" value="1"/>
</dbReference>
<dbReference type="GO" id="GO:0005886">
    <property type="term" value="C:plasma membrane"/>
    <property type="evidence" value="ECO:0007669"/>
    <property type="project" value="UniProtKB-SubCell"/>
</dbReference>
<reference evidence="9 10" key="1">
    <citation type="submission" date="2019-01" db="EMBL/GenBank/DDBJ databases">
        <authorList>
            <person name="Chen W.-M."/>
        </authorList>
    </citation>
    <scope>NUCLEOTIDE SEQUENCE [LARGE SCALE GENOMIC DNA]</scope>
    <source>
        <strain evidence="9 10">KYPY4</strain>
    </source>
</reference>
<dbReference type="Proteomes" id="UP000285575">
    <property type="component" value="Unassembled WGS sequence"/>
</dbReference>
<dbReference type="PANTHER" id="PTHR43744:SF3">
    <property type="entry name" value="LACTOSE TRANSPORT SYSTEM PERMEASE PROTEIN LACG"/>
    <property type="match status" value="1"/>
</dbReference>
<feature type="transmembrane region" description="Helical" evidence="7">
    <location>
        <begin position="185"/>
        <end position="210"/>
    </location>
</feature>
<dbReference type="CDD" id="cd06261">
    <property type="entry name" value="TM_PBP2"/>
    <property type="match status" value="1"/>
</dbReference>
<dbReference type="Gene3D" id="1.10.3720.10">
    <property type="entry name" value="MetI-like"/>
    <property type="match status" value="1"/>
</dbReference>
<dbReference type="AlphaFoldDB" id="A0A437RGZ2"/>
<comment type="subcellular location">
    <subcellularLocation>
        <location evidence="1 7">Cell membrane</location>
        <topology evidence="1 7">Multi-pass membrane protein</topology>
    </subcellularLocation>
</comment>
<dbReference type="OrthoDB" id="369039at2"/>
<keyword evidence="4 7" id="KW-0812">Transmembrane</keyword>
<name>A0A437RGZ2_9BURK</name>
<dbReference type="EMBL" id="SACR01000003">
    <property type="protein sequence ID" value="RVU46033.1"/>
    <property type="molecule type" value="Genomic_DNA"/>
</dbReference>
<keyword evidence="5 7" id="KW-1133">Transmembrane helix</keyword>
<feature type="transmembrane region" description="Helical" evidence="7">
    <location>
        <begin position="243"/>
        <end position="264"/>
    </location>
</feature>
<proteinExistence type="inferred from homology"/>
<evidence type="ECO:0000256" key="2">
    <source>
        <dbReference type="ARBA" id="ARBA00022448"/>
    </source>
</evidence>
<feature type="transmembrane region" description="Helical" evidence="7">
    <location>
        <begin position="110"/>
        <end position="131"/>
    </location>
</feature>
<comment type="caution">
    <text evidence="9">The sequence shown here is derived from an EMBL/GenBank/DDBJ whole genome shotgun (WGS) entry which is preliminary data.</text>
</comment>
<feature type="transmembrane region" description="Helical" evidence="7">
    <location>
        <begin position="143"/>
        <end position="164"/>
    </location>
</feature>
<sequence>MKPGSARRTALLALRYAALLALVALTIGPFLWLLSTSLKPATENIYASPPQLLPAAPTLANYTRVFETQPFGLYLLNSSLVAALAVGCNLLLSSLAGYALARLPFRGRTVLFGVLLASMMLPFQLLMIPVYELALALGLHNSRLGLVLPHACTAFGVFFMRQAFAGIPAALEEAALMEGVSRLRIWAFVMLPLVKPALATLGIFSFIAVWGDFLWPLILIDDPRLFTLPLGVNRLASTFSMDWRLVAAGAVFSLLPILAVFVFSQRWFIEGAMKGAVKG</sequence>
<protein>
    <submittedName>
        <fullName evidence="9">Carbohydrate ABC transporter permease</fullName>
    </submittedName>
</protein>
<comment type="similarity">
    <text evidence="7">Belongs to the binding-protein-dependent transport system permease family.</text>
</comment>
<feature type="transmembrane region" description="Helical" evidence="7">
    <location>
        <begin position="12"/>
        <end position="34"/>
    </location>
</feature>
<keyword evidence="3" id="KW-1003">Cell membrane</keyword>
<evidence type="ECO:0000313" key="10">
    <source>
        <dbReference type="Proteomes" id="UP000285575"/>
    </source>
</evidence>
<dbReference type="SUPFAM" id="SSF161098">
    <property type="entry name" value="MetI-like"/>
    <property type="match status" value="1"/>
</dbReference>
<evidence type="ECO:0000256" key="3">
    <source>
        <dbReference type="ARBA" id="ARBA00022475"/>
    </source>
</evidence>
<dbReference type="PROSITE" id="PS50928">
    <property type="entry name" value="ABC_TM1"/>
    <property type="match status" value="1"/>
</dbReference>
<keyword evidence="2 7" id="KW-0813">Transport</keyword>
<accession>A0A437RGZ2</accession>
<feature type="transmembrane region" description="Helical" evidence="7">
    <location>
        <begin position="71"/>
        <end position="98"/>
    </location>
</feature>
<evidence type="ECO:0000313" key="9">
    <source>
        <dbReference type="EMBL" id="RVU46033.1"/>
    </source>
</evidence>
<gene>
    <name evidence="9" type="ORF">EOE66_09165</name>
</gene>
<evidence type="ECO:0000259" key="8">
    <source>
        <dbReference type="PROSITE" id="PS50928"/>
    </source>
</evidence>
<dbReference type="InterPro" id="IPR000515">
    <property type="entry name" value="MetI-like"/>
</dbReference>
<dbReference type="Pfam" id="PF00528">
    <property type="entry name" value="BPD_transp_1"/>
    <property type="match status" value="1"/>
</dbReference>
<dbReference type="RefSeq" id="WP_128228402.1">
    <property type="nucleotide sequence ID" value="NZ_SACR01000003.1"/>
</dbReference>
<evidence type="ECO:0000256" key="6">
    <source>
        <dbReference type="ARBA" id="ARBA00023136"/>
    </source>
</evidence>